<dbReference type="NCBIfam" id="NF045977">
    <property type="entry name" value="MAG0770_fam_LP"/>
    <property type="match status" value="1"/>
</dbReference>
<dbReference type="SMR" id="A0A059Y7N7"/>
<dbReference type="AlphaFoldDB" id="A0A059Y7N7"/>
<dbReference type="PATRIC" id="fig|1316930.3.peg.82"/>
<organism evidence="2 3">
    <name type="scientific">Mycoplasmopsis bovis CQ-W70</name>
    <dbReference type="NCBI Taxonomy" id="1316930"/>
    <lineage>
        <taxon>Bacteria</taxon>
        <taxon>Bacillati</taxon>
        <taxon>Mycoplasmatota</taxon>
        <taxon>Mycoplasmoidales</taxon>
        <taxon>Metamycoplasmataceae</taxon>
        <taxon>Mycoplasmopsis</taxon>
    </lineage>
</organism>
<gene>
    <name evidence="2" type="ORF">K668_00395</name>
</gene>
<evidence type="ECO:0000313" key="2">
    <source>
        <dbReference type="EMBL" id="AIA33671.1"/>
    </source>
</evidence>
<evidence type="ECO:0000313" key="3">
    <source>
        <dbReference type="Proteomes" id="UP000027182"/>
    </source>
</evidence>
<protein>
    <submittedName>
        <fullName evidence="2">Lipoprotein</fullName>
    </submittedName>
</protein>
<keyword evidence="2" id="KW-0449">Lipoprotein</keyword>
<feature type="chain" id="PRO_5001584517" evidence="1">
    <location>
        <begin position="24"/>
        <end position="397"/>
    </location>
</feature>
<dbReference type="HOGENOM" id="CLU_694113_0_0_14"/>
<feature type="signal peptide" evidence="1">
    <location>
        <begin position="1"/>
        <end position="23"/>
    </location>
</feature>
<proteinExistence type="predicted"/>
<name>A0A059Y7N7_MYCBV</name>
<evidence type="ECO:0000256" key="1">
    <source>
        <dbReference type="SAM" id="SignalP"/>
    </source>
</evidence>
<dbReference type="KEGG" id="mbq:K668_00395"/>
<sequence length="397" mass="47153">MSKRKIKLFTISSLSLSLATVSASCQGSFYRQKDVFDTEFSKDMFDYYNQYKNVWTKINKFIENDSYKKYYLDNYKKIDLITKEWKNVVDTILPYMKIIENGDQEYNLELGYKTSTNGTFIPINSSIKGADLFNELTDKPVGKEVNIRTNIGYISILNEEVNNIISDYVKDLKESKSDSLFKSFYNEFDFLPGWPLFKNLKNKERHRYQSLFLDSLSKKYSGMQSEYSRKFFDSQKVNIDYKNIRGITPEGNTYHTHALVNLWYEWNKVVLPEVDDSANGSDKRLWKGNKIYETVEFFKKLYKTAEQVKKDHNSKLILRFIKNDRSNNSNINYKEYEFETLFDKFILSLVDDKEKWNIKIYPSDLNYNDFAFVFKNLFQELIDISAKIDFTIKNYKN</sequence>
<accession>A0A059Y7N7</accession>
<dbReference type="PROSITE" id="PS51257">
    <property type="entry name" value="PROKAR_LIPOPROTEIN"/>
    <property type="match status" value="1"/>
</dbReference>
<reference evidence="2 3" key="1">
    <citation type="submission" date="2013-04" db="EMBL/GenBank/DDBJ databases">
        <authorList>
            <person name="Lin L."/>
            <person name="Zeng Z."/>
            <person name="Xie J."/>
            <person name="Luo L."/>
            <person name="Yang Z."/>
            <person name="Liang W."/>
            <person name="Lin H."/>
            <person name="Dong C."/>
            <person name="Sun Y."/>
        </authorList>
    </citation>
    <scope>NUCLEOTIDE SEQUENCE [LARGE SCALE GENOMIC DNA]</scope>
    <source>
        <strain evidence="2 3">CQ-W70</strain>
    </source>
</reference>
<dbReference type="Proteomes" id="UP000027182">
    <property type="component" value="Chromosome"/>
</dbReference>
<dbReference type="EMBL" id="CP005933">
    <property type="protein sequence ID" value="AIA33671.1"/>
    <property type="molecule type" value="Genomic_DNA"/>
</dbReference>
<dbReference type="RefSeq" id="WP_013954542.1">
    <property type="nucleotide sequence ID" value="NZ_CP005933.1"/>
</dbReference>
<keyword evidence="1" id="KW-0732">Signal</keyword>